<evidence type="ECO:0000256" key="4">
    <source>
        <dbReference type="ARBA" id="ARBA00022741"/>
    </source>
</evidence>
<comment type="similarity">
    <text evidence="2">Belongs to the ABC transporter superfamily.</text>
</comment>
<evidence type="ECO:0000259" key="6">
    <source>
        <dbReference type="PROSITE" id="PS50893"/>
    </source>
</evidence>
<dbReference type="Pfam" id="PF08352">
    <property type="entry name" value="oligo_HPY"/>
    <property type="match status" value="2"/>
</dbReference>
<dbReference type="RefSeq" id="WP_307282728.1">
    <property type="nucleotide sequence ID" value="NZ_JAUSVX010000019.1"/>
</dbReference>
<keyword evidence="8" id="KW-1185">Reference proteome</keyword>
<sequence>MSTGHLVVEDLSVTLGQGAARRSVVRNISFSIRPGQAVALVGESGSGKSVTARTLVGLTGAGAGVDARRLSYAGRDLRGLSQAGWRSLRGRDIGFVLQDALVSLDPLRTVGQEILEALSAHGGGGAADHRRMLELLERVGVPEPALRARQRPDELSGGLRQRALIATALALEPAVLIADEPTTALDTTVQAQILDLLATIKQRGTGLLLISHDLAVVSQLADEVLVLNQGEVVEQGAMAQVLTRPSHPYTRALLDAVPGRHRRGIRPMREDRGRTVTRLAPRHQAVLEATDLSKTYDGPDQRRRLAVDAVSFRLEAGQTLGLIGESGSGKTTTARLALGLAQPDRGTVTFDGSLWVAAAPGHVPERLRRPRRPQLGVIYQDPLSSFDPRWTVGRILADALEAGGVPRPQHRERIAGLLKTVRLTAEHAARWPLQLSGGQRQRVAIARAIASGPKVIVCDEPVSALDVSVQAQILDLLTDLQDELGLSYLFISHDLGVIRHMSDAVLVMQDGKVVERGPVEQVFQNPQHDFTRKLLGAAPRMALAPQSQAAG</sequence>
<dbReference type="InterPro" id="IPR003439">
    <property type="entry name" value="ABC_transporter-like_ATP-bd"/>
</dbReference>
<keyword evidence="5 7" id="KW-0067">ATP-binding</keyword>
<evidence type="ECO:0000256" key="2">
    <source>
        <dbReference type="ARBA" id="ARBA00005417"/>
    </source>
</evidence>
<dbReference type="NCBIfam" id="NF007739">
    <property type="entry name" value="PRK10419.1"/>
    <property type="match status" value="2"/>
</dbReference>
<accession>A0ABU0JI19</accession>
<keyword evidence="3" id="KW-0813">Transport</keyword>
<dbReference type="InterPro" id="IPR050319">
    <property type="entry name" value="ABC_transp_ATP-bind"/>
</dbReference>
<feature type="domain" description="ABC transporter" evidence="6">
    <location>
        <begin position="6"/>
        <end position="254"/>
    </location>
</feature>
<name>A0ABU0JI19_9HYPH</name>
<feature type="domain" description="ABC transporter" evidence="6">
    <location>
        <begin position="287"/>
        <end position="535"/>
    </location>
</feature>
<dbReference type="Proteomes" id="UP001242480">
    <property type="component" value="Unassembled WGS sequence"/>
</dbReference>
<dbReference type="SUPFAM" id="SSF52540">
    <property type="entry name" value="P-loop containing nucleoside triphosphate hydrolases"/>
    <property type="match status" value="2"/>
</dbReference>
<dbReference type="InterPro" id="IPR013563">
    <property type="entry name" value="Oligopep_ABC_C"/>
</dbReference>
<gene>
    <name evidence="7" type="ORF">QO011_006975</name>
</gene>
<dbReference type="PROSITE" id="PS50893">
    <property type="entry name" value="ABC_TRANSPORTER_2"/>
    <property type="match status" value="2"/>
</dbReference>
<reference evidence="7 8" key="1">
    <citation type="submission" date="2023-07" db="EMBL/GenBank/DDBJ databases">
        <title>Genomic Encyclopedia of Type Strains, Phase IV (KMG-IV): sequencing the most valuable type-strain genomes for metagenomic binning, comparative biology and taxonomic classification.</title>
        <authorList>
            <person name="Goeker M."/>
        </authorList>
    </citation>
    <scope>NUCLEOTIDE SEQUENCE [LARGE SCALE GENOMIC DNA]</scope>
    <source>
        <strain evidence="7 8">DSM 19619</strain>
    </source>
</reference>
<evidence type="ECO:0000313" key="8">
    <source>
        <dbReference type="Proteomes" id="UP001242480"/>
    </source>
</evidence>
<keyword evidence="4" id="KW-0547">Nucleotide-binding</keyword>
<evidence type="ECO:0000256" key="3">
    <source>
        <dbReference type="ARBA" id="ARBA00022448"/>
    </source>
</evidence>
<evidence type="ECO:0000256" key="5">
    <source>
        <dbReference type="ARBA" id="ARBA00022840"/>
    </source>
</evidence>
<comment type="subcellular location">
    <subcellularLocation>
        <location evidence="1">Cell inner membrane</location>
        <topology evidence="1">Peripheral membrane protein</topology>
    </subcellularLocation>
</comment>
<organism evidence="7 8">
    <name type="scientific">Labrys wisconsinensis</name>
    <dbReference type="NCBI Taxonomy" id="425677"/>
    <lineage>
        <taxon>Bacteria</taxon>
        <taxon>Pseudomonadati</taxon>
        <taxon>Pseudomonadota</taxon>
        <taxon>Alphaproteobacteria</taxon>
        <taxon>Hyphomicrobiales</taxon>
        <taxon>Xanthobacteraceae</taxon>
        <taxon>Labrys</taxon>
    </lineage>
</organism>
<dbReference type="PANTHER" id="PTHR43776:SF7">
    <property type="entry name" value="D,D-DIPEPTIDE TRANSPORT ATP-BINDING PROTEIN DDPF-RELATED"/>
    <property type="match status" value="1"/>
</dbReference>
<dbReference type="SMART" id="SM00382">
    <property type="entry name" value="AAA"/>
    <property type="match status" value="2"/>
</dbReference>
<dbReference type="GO" id="GO:0005524">
    <property type="term" value="F:ATP binding"/>
    <property type="evidence" value="ECO:0007669"/>
    <property type="project" value="UniProtKB-KW"/>
</dbReference>
<dbReference type="InterPro" id="IPR027417">
    <property type="entry name" value="P-loop_NTPase"/>
</dbReference>
<dbReference type="NCBIfam" id="NF008453">
    <property type="entry name" value="PRK11308.1"/>
    <property type="match status" value="2"/>
</dbReference>
<comment type="caution">
    <text evidence="7">The sequence shown here is derived from an EMBL/GenBank/DDBJ whole genome shotgun (WGS) entry which is preliminary data.</text>
</comment>
<evidence type="ECO:0000313" key="7">
    <source>
        <dbReference type="EMBL" id="MDQ0473936.1"/>
    </source>
</evidence>
<proteinExistence type="inferred from homology"/>
<protein>
    <submittedName>
        <fullName evidence="7">Peptide/nickel transport system ATP-binding protein</fullName>
    </submittedName>
</protein>
<dbReference type="EMBL" id="JAUSVX010000019">
    <property type="protein sequence ID" value="MDQ0473936.1"/>
    <property type="molecule type" value="Genomic_DNA"/>
</dbReference>
<dbReference type="Gene3D" id="3.40.50.300">
    <property type="entry name" value="P-loop containing nucleotide triphosphate hydrolases"/>
    <property type="match status" value="2"/>
</dbReference>
<evidence type="ECO:0000256" key="1">
    <source>
        <dbReference type="ARBA" id="ARBA00004417"/>
    </source>
</evidence>
<dbReference type="Pfam" id="PF00005">
    <property type="entry name" value="ABC_tran"/>
    <property type="match status" value="2"/>
</dbReference>
<dbReference type="PANTHER" id="PTHR43776">
    <property type="entry name" value="TRANSPORT ATP-BINDING PROTEIN"/>
    <property type="match status" value="1"/>
</dbReference>
<dbReference type="CDD" id="cd03257">
    <property type="entry name" value="ABC_NikE_OppD_transporters"/>
    <property type="match status" value="2"/>
</dbReference>
<dbReference type="InterPro" id="IPR003593">
    <property type="entry name" value="AAA+_ATPase"/>
</dbReference>
<dbReference type="PROSITE" id="PS00211">
    <property type="entry name" value="ABC_TRANSPORTER_1"/>
    <property type="match status" value="1"/>
</dbReference>
<dbReference type="InterPro" id="IPR017871">
    <property type="entry name" value="ABC_transporter-like_CS"/>
</dbReference>